<reference evidence="3 4" key="1">
    <citation type="submission" date="2019-08" db="EMBL/GenBank/DDBJ databases">
        <authorList>
            <person name="Grouzdev D."/>
            <person name="Tikhonova E."/>
            <person name="Kravchenko I."/>
        </authorList>
    </citation>
    <scope>NUCLEOTIDE SEQUENCE [LARGE SCALE GENOMIC DNA]</scope>
    <source>
        <strain evidence="3 4">59b</strain>
    </source>
</reference>
<sequence length="86" mass="9248">MSDCFLARTALAGGIVFAVLSFAVHKSGSVDVWFRQASRQLGEGSDIAQPLTADGERPAEPPARAFDRAHQTLRPDGTRQSPVAWP</sequence>
<dbReference type="RefSeq" id="WP_149233796.1">
    <property type="nucleotide sequence ID" value="NZ_JALJXJ010000013.1"/>
</dbReference>
<dbReference type="EMBL" id="VTTN01000012">
    <property type="protein sequence ID" value="KAA0593199.1"/>
    <property type="molecule type" value="Genomic_DNA"/>
</dbReference>
<evidence type="ECO:0000256" key="2">
    <source>
        <dbReference type="SAM" id="Phobius"/>
    </source>
</evidence>
<proteinExistence type="predicted"/>
<keyword evidence="2" id="KW-1133">Transmembrane helix</keyword>
<comment type="caution">
    <text evidence="3">The sequence shown here is derived from an EMBL/GenBank/DDBJ whole genome shotgun (WGS) entry which is preliminary data.</text>
</comment>
<dbReference type="Proteomes" id="UP000324927">
    <property type="component" value="Unassembled WGS sequence"/>
</dbReference>
<gene>
    <name evidence="3" type="ORF">FZ942_25015</name>
</gene>
<protein>
    <submittedName>
        <fullName evidence="3">Uncharacterized protein</fullName>
    </submittedName>
</protein>
<organism evidence="3 4">
    <name type="scientific">Azospirillum lipoferum</name>
    <dbReference type="NCBI Taxonomy" id="193"/>
    <lineage>
        <taxon>Bacteria</taxon>
        <taxon>Pseudomonadati</taxon>
        <taxon>Pseudomonadota</taxon>
        <taxon>Alphaproteobacteria</taxon>
        <taxon>Rhodospirillales</taxon>
        <taxon>Azospirillaceae</taxon>
        <taxon>Azospirillum</taxon>
    </lineage>
</organism>
<evidence type="ECO:0000313" key="3">
    <source>
        <dbReference type="EMBL" id="KAA0593199.1"/>
    </source>
</evidence>
<feature type="transmembrane region" description="Helical" evidence="2">
    <location>
        <begin position="6"/>
        <end position="25"/>
    </location>
</feature>
<feature type="region of interest" description="Disordered" evidence="1">
    <location>
        <begin position="44"/>
        <end position="86"/>
    </location>
</feature>
<evidence type="ECO:0000313" key="4">
    <source>
        <dbReference type="Proteomes" id="UP000324927"/>
    </source>
</evidence>
<dbReference type="AlphaFoldDB" id="A0A5A9GIZ5"/>
<keyword evidence="2" id="KW-0812">Transmembrane</keyword>
<evidence type="ECO:0000256" key="1">
    <source>
        <dbReference type="SAM" id="MobiDB-lite"/>
    </source>
</evidence>
<accession>A0A5A9GIZ5</accession>
<name>A0A5A9GIZ5_AZOLI</name>
<keyword evidence="4" id="KW-1185">Reference proteome</keyword>
<feature type="compositionally biased region" description="Basic and acidic residues" evidence="1">
    <location>
        <begin position="54"/>
        <end position="70"/>
    </location>
</feature>
<dbReference type="OrthoDB" id="9918444at2"/>
<keyword evidence="2" id="KW-0472">Membrane</keyword>